<dbReference type="PROSITE" id="PS51257">
    <property type="entry name" value="PROKAR_LIPOPROTEIN"/>
    <property type="match status" value="1"/>
</dbReference>
<dbReference type="Proteomes" id="UP000188947">
    <property type="component" value="Unassembled WGS sequence"/>
</dbReference>
<dbReference type="Gene3D" id="3.20.20.80">
    <property type="entry name" value="Glycosidases"/>
    <property type="match status" value="1"/>
</dbReference>
<sequence length="339" mass="37871">MKKHIIQFVANTKKNLFVFLALPFLWTSCRNNTEITESISPNSETAPRSALVTADKASGIKLFSFMEVNDTNPLNNLNFTLKKSGKPLVDMVVLFSANINYDAVNDKVIVSNNSNVQHLLTNKAKYLKPLRDKGMKVILGILGNHDRSGVANLSTERAKQFAQELKKTCELYDLDGVFFDDEYSAYETPPPAGFVTPSNNAAARLAYETKQAMPDKLVTVYVYSRTSSFPNPVDGVQAGKFVDYAIHDYGGTWDLSSNYPGLPKSGMAMASQEFNLNRYASAQTLKNLRTSGYGAHMIFAMDPNRSNFTTKQLPAMKLIAKELYDDELVYTNTPYKKDW</sequence>
<feature type="domain" description="GH18" evidence="1">
    <location>
        <begin position="60"/>
        <end position="326"/>
    </location>
</feature>
<dbReference type="AlphaFoldDB" id="A0A1T3FH12"/>
<name>A0A1T3FH12_ELIME</name>
<gene>
    <name evidence="2" type="ORF">BMF97_14375</name>
</gene>
<comment type="caution">
    <text evidence="2">The sequence shown here is derived from an EMBL/GenBank/DDBJ whole genome shotgun (WGS) entry which is preliminary data.</text>
</comment>
<dbReference type="InterPro" id="IPR001223">
    <property type="entry name" value="Glyco_hydro18_cat"/>
</dbReference>
<protein>
    <submittedName>
        <fullName evidence="2">Endo-beta-N-acetylglucosaminidase</fullName>
    </submittedName>
</protein>
<dbReference type="RefSeq" id="WP_077564777.1">
    <property type="nucleotide sequence ID" value="NZ_CP016378.1"/>
</dbReference>
<dbReference type="SUPFAM" id="SSF51445">
    <property type="entry name" value="(Trans)glycosidases"/>
    <property type="match status" value="1"/>
</dbReference>
<dbReference type="InterPro" id="IPR017853">
    <property type="entry name" value="GH"/>
</dbReference>
<dbReference type="GO" id="GO:0005975">
    <property type="term" value="P:carbohydrate metabolic process"/>
    <property type="evidence" value="ECO:0007669"/>
    <property type="project" value="InterPro"/>
</dbReference>
<dbReference type="eggNOG" id="COG3325">
    <property type="taxonomic scope" value="Bacteria"/>
</dbReference>
<dbReference type="OrthoDB" id="2582440at2"/>
<dbReference type="CDD" id="cd06542">
    <property type="entry name" value="GH18_EndoS-like"/>
    <property type="match status" value="1"/>
</dbReference>
<proteinExistence type="predicted"/>
<evidence type="ECO:0000313" key="2">
    <source>
        <dbReference type="EMBL" id="OOH93616.1"/>
    </source>
</evidence>
<organism evidence="2 3">
    <name type="scientific">Elizabethkingia meningoseptica</name>
    <name type="common">Chryseobacterium meningosepticum</name>
    <dbReference type="NCBI Taxonomy" id="238"/>
    <lineage>
        <taxon>Bacteria</taxon>
        <taxon>Pseudomonadati</taxon>
        <taxon>Bacteroidota</taxon>
        <taxon>Flavobacteriia</taxon>
        <taxon>Flavobacteriales</taxon>
        <taxon>Weeksellaceae</taxon>
        <taxon>Elizabethkingia</taxon>
    </lineage>
</organism>
<keyword evidence="3" id="KW-1185">Reference proteome</keyword>
<dbReference type="EMBL" id="MPOG01000016">
    <property type="protein sequence ID" value="OOH93616.1"/>
    <property type="molecule type" value="Genomic_DNA"/>
</dbReference>
<evidence type="ECO:0000259" key="1">
    <source>
        <dbReference type="PROSITE" id="PS51910"/>
    </source>
</evidence>
<reference evidence="2 3" key="1">
    <citation type="submission" date="2016-11" db="EMBL/GenBank/DDBJ databases">
        <title>Genome sequence and comparative genomic analysis of clinical strain Elizabethkingia meningoseptica 61421 PRCM.</title>
        <authorList>
            <person name="Wang M."/>
            <person name="Hu S."/>
            <person name="Cao L."/>
            <person name="Jiang T."/>
            <person name="Zhou Y."/>
            <person name="Ming D."/>
        </authorList>
    </citation>
    <scope>NUCLEOTIDE SEQUENCE [LARGE SCALE GENOMIC DNA]</scope>
    <source>
        <strain evidence="2 3">61421 PRCM</strain>
    </source>
</reference>
<dbReference type="PROSITE" id="PS51910">
    <property type="entry name" value="GH18_2"/>
    <property type="match status" value="1"/>
</dbReference>
<accession>A0A1T3FH12</accession>
<evidence type="ECO:0000313" key="3">
    <source>
        <dbReference type="Proteomes" id="UP000188947"/>
    </source>
</evidence>